<dbReference type="OrthoDB" id="6746907at2759"/>
<dbReference type="Pfam" id="PF21738">
    <property type="entry name" value="DJR-like_dom"/>
    <property type="match status" value="1"/>
</dbReference>
<organism evidence="2 3">
    <name type="scientific">Ooceraea biroi</name>
    <name type="common">Clonal raider ant</name>
    <name type="synonym">Cerapachys biroi</name>
    <dbReference type="NCBI Taxonomy" id="2015173"/>
    <lineage>
        <taxon>Eukaryota</taxon>
        <taxon>Metazoa</taxon>
        <taxon>Ecdysozoa</taxon>
        <taxon>Arthropoda</taxon>
        <taxon>Hexapoda</taxon>
        <taxon>Insecta</taxon>
        <taxon>Pterygota</taxon>
        <taxon>Neoptera</taxon>
        <taxon>Endopterygota</taxon>
        <taxon>Hymenoptera</taxon>
        <taxon>Apocrita</taxon>
        <taxon>Aculeata</taxon>
        <taxon>Formicoidea</taxon>
        <taxon>Formicidae</taxon>
        <taxon>Dorylinae</taxon>
        <taxon>Ooceraea</taxon>
    </lineage>
</organism>
<sequence length="610" mass="70819">MRILRAEFRHLSEKDFQLLTRKGVFPYEYVDSVERLHETRLPPCESFHSSLTGDTVSGDDYAHATTVWNRFAIENLGQYSDMYLKTDVLLLADVFENFRDTCIRGYGLDPAHYYTLPGYTWDAMLLHTGIEFELLTDVDMVLFVERGVRGGLTLEYPRYLHDAHADLSFCPTRETPPDKRQEKLLATLCDKQRYVIHYRTLQQCTRHGLRVARIHCALENDFEKNLYKLMNNAVFGKTMENVRNRVDVKLVTRWEGRYGAEALISHPNFHSRSVFGENLLAVELRRLSAFLFDELRYELNGVEIDRSRNVGVTSTFKNYVSLTHSRSNILLSAGWSLTGTFGPGDFNLCVPLGMLLGFCEDYRRVMINARHELVLIRARNDNNCVVLSGDRHGARIDLHKVQWRMPHVYLNEINKLRLLRTLESGRFLSMAFHSWDLYEFPLLQSTTAHSWAVKAATQLEKPRYVIFALQIGRRNAATKDASLFDACDLSNVKLFLNSTFYPYDDMHLDFAKNRYAILYDMYARFRRAYYALDRDDDGAVLTMNKFLHYGPFVVLDCSRQNETVKSATVDVRIEFDCRRNVPPETTAYCLILHDRVVEYNPLTSVVRRVV</sequence>
<name>A0A026WJ40_OOCBI</name>
<dbReference type="GO" id="GO:0071897">
    <property type="term" value="P:DNA biosynthetic process"/>
    <property type="evidence" value="ECO:0007669"/>
    <property type="project" value="UniProtKB-ARBA"/>
</dbReference>
<gene>
    <name evidence="2" type="ORF">X777_03888</name>
</gene>
<dbReference type="PANTHER" id="PTHR36159">
    <property type="entry name" value="PROTEIN CBG23766"/>
    <property type="match status" value="1"/>
</dbReference>
<dbReference type="PANTHER" id="PTHR36159:SF1">
    <property type="entry name" value="RETROVIRUS-RELATED POL POLYPROTEIN FROM TRANSPOSON 412-LIKE PROTEIN"/>
    <property type="match status" value="1"/>
</dbReference>
<dbReference type="EMBL" id="KK107178">
    <property type="protein sequence ID" value="EZA56062.1"/>
    <property type="molecule type" value="Genomic_DNA"/>
</dbReference>
<dbReference type="InterPro" id="IPR049512">
    <property type="entry name" value="DJR-like_dom"/>
</dbReference>
<evidence type="ECO:0000259" key="1">
    <source>
        <dbReference type="Pfam" id="PF21738"/>
    </source>
</evidence>
<evidence type="ECO:0000313" key="3">
    <source>
        <dbReference type="Proteomes" id="UP000053097"/>
    </source>
</evidence>
<dbReference type="SUPFAM" id="SSF56672">
    <property type="entry name" value="DNA/RNA polymerases"/>
    <property type="match status" value="1"/>
</dbReference>
<protein>
    <recommendedName>
        <fullName evidence="1">Double jelly roll-like domain-containing protein</fullName>
    </recommendedName>
</protein>
<dbReference type="Proteomes" id="UP000053097">
    <property type="component" value="Unassembled WGS sequence"/>
</dbReference>
<dbReference type="InterPro" id="IPR043502">
    <property type="entry name" value="DNA/RNA_pol_sf"/>
</dbReference>
<dbReference type="AlphaFoldDB" id="A0A026WJ40"/>
<proteinExistence type="predicted"/>
<keyword evidence="3" id="KW-1185">Reference proteome</keyword>
<reference evidence="2 3" key="1">
    <citation type="journal article" date="2014" name="Curr. Biol.">
        <title>The genome of the clonal raider ant Cerapachys biroi.</title>
        <authorList>
            <person name="Oxley P.R."/>
            <person name="Ji L."/>
            <person name="Fetter-Pruneda I."/>
            <person name="McKenzie S.K."/>
            <person name="Li C."/>
            <person name="Hu H."/>
            <person name="Zhang G."/>
            <person name="Kronauer D.J."/>
        </authorList>
    </citation>
    <scope>NUCLEOTIDE SEQUENCE [LARGE SCALE GENOMIC DNA]</scope>
</reference>
<accession>A0A026WJ40</accession>
<feature type="domain" description="Double jelly roll-like" evidence="1">
    <location>
        <begin position="287"/>
        <end position="597"/>
    </location>
</feature>
<dbReference type="STRING" id="2015173.A0A026WJ40"/>
<evidence type="ECO:0000313" key="2">
    <source>
        <dbReference type="EMBL" id="EZA56062.1"/>
    </source>
</evidence>